<gene>
    <name evidence="1" type="ORF">CSUI_006937</name>
</gene>
<protein>
    <submittedName>
        <fullName evidence="1">Uncharacterized protein</fullName>
    </submittedName>
</protein>
<organism evidence="1 2">
    <name type="scientific">Cystoisospora suis</name>
    <dbReference type="NCBI Taxonomy" id="483139"/>
    <lineage>
        <taxon>Eukaryota</taxon>
        <taxon>Sar</taxon>
        <taxon>Alveolata</taxon>
        <taxon>Apicomplexa</taxon>
        <taxon>Conoidasida</taxon>
        <taxon>Coccidia</taxon>
        <taxon>Eucoccidiorida</taxon>
        <taxon>Eimeriorina</taxon>
        <taxon>Sarcocystidae</taxon>
        <taxon>Cystoisospora</taxon>
    </lineage>
</organism>
<dbReference type="GeneID" id="94430298"/>
<dbReference type="EMBL" id="MIGC01003576">
    <property type="protein sequence ID" value="PHJ19236.1"/>
    <property type="molecule type" value="Genomic_DNA"/>
</dbReference>
<keyword evidence="2" id="KW-1185">Reference proteome</keyword>
<evidence type="ECO:0000313" key="2">
    <source>
        <dbReference type="Proteomes" id="UP000221165"/>
    </source>
</evidence>
<evidence type="ECO:0000313" key="1">
    <source>
        <dbReference type="EMBL" id="PHJ19236.1"/>
    </source>
</evidence>
<accession>A0A2C6KSQ5</accession>
<dbReference type="RefSeq" id="XP_067920938.1">
    <property type="nucleotide sequence ID" value="XM_068067087.1"/>
</dbReference>
<reference evidence="1 2" key="1">
    <citation type="journal article" date="2017" name="Int. J. Parasitol.">
        <title>The genome of the protozoan parasite Cystoisospora suis and a reverse vaccinology approach to identify vaccine candidates.</title>
        <authorList>
            <person name="Palmieri N."/>
            <person name="Shrestha A."/>
            <person name="Ruttkowski B."/>
            <person name="Beck T."/>
            <person name="Vogl C."/>
            <person name="Tomley F."/>
            <person name="Blake D.P."/>
            <person name="Joachim A."/>
        </authorList>
    </citation>
    <scope>NUCLEOTIDE SEQUENCE [LARGE SCALE GENOMIC DNA]</scope>
    <source>
        <strain evidence="1 2">Wien I</strain>
    </source>
</reference>
<dbReference type="AlphaFoldDB" id="A0A2C6KSQ5"/>
<dbReference type="VEuPathDB" id="ToxoDB:CSUI_006937"/>
<proteinExistence type="predicted"/>
<comment type="caution">
    <text evidence="1">The sequence shown here is derived from an EMBL/GenBank/DDBJ whole genome shotgun (WGS) entry which is preliminary data.</text>
</comment>
<name>A0A2C6KSQ5_9APIC</name>
<dbReference type="Proteomes" id="UP000221165">
    <property type="component" value="Unassembled WGS sequence"/>
</dbReference>
<sequence length="99" mass="12204">MRCISFEKRERREVWKARWIENGRLKINRFVQVSMTSMQTLSLFYLFLFLREIHKEKNKKREKEKERKDEGRSFEKSARVSRLLRGMQCAMVLDRYVGR</sequence>